<name>A0A226DLF0_FOLCA</name>
<proteinExistence type="predicted"/>
<evidence type="ECO:0000256" key="1">
    <source>
        <dbReference type="SAM" id="MobiDB-lite"/>
    </source>
</evidence>
<gene>
    <name evidence="2" type="ORF">Fcan01_18869</name>
</gene>
<feature type="compositionally biased region" description="Low complexity" evidence="1">
    <location>
        <begin position="125"/>
        <end position="135"/>
    </location>
</feature>
<evidence type="ECO:0000313" key="2">
    <source>
        <dbReference type="EMBL" id="OXA46362.1"/>
    </source>
</evidence>
<accession>A0A226DLF0</accession>
<feature type="region of interest" description="Disordered" evidence="1">
    <location>
        <begin position="208"/>
        <end position="266"/>
    </location>
</feature>
<dbReference type="EMBL" id="LNIX01000015">
    <property type="protein sequence ID" value="OXA46362.1"/>
    <property type="molecule type" value="Genomic_DNA"/>
</dbReference>
<reference evidence="2 3" key="1">
    <citation type="submission" date="2015-12" db="EMBL/GenBank/DDBJ databases">
        <title>The genome of Folsomia candida.</title>
        <authorList>
            <person name="Faddeeva A."/>
            <person name="Derks M.F."/>
            <person name="Anvar Y."/>
            <person name="Smit S."/>
            <person name="Van Straalen N."/>
            <person name="Roelofs D."/>
        </authorList>
    </citation>
    <scope>NUCLEOTIDE SEQUENCE [LARGE SCALE GENOMIC DNA]</scope>
    <source>
        <strain evidence="2 3">VU population</strain>
        <tissue evidence="2">Whole body</tissue>
    </source>
</reference>
<feature type="compositionally biased region" description="Low complexity" evidence="1">
    <location>
        <begin position="1"/>
        <end position="25"/>
    </location>
</feature>
<keyword evidence="3" id="KW-1185">Reference proteome</keyword>
<comment type="caution">
    <text evidence="2">The sequence shown here is derived from an EMBL/GenBank/DDBJ whole genome shotgun (WGS) entry which is preliminary data.</text>
</comment>
<feature type="region of interest" description="Disordered" evidence="1">
    <location>
        <begin position="58"/>
        <end position="80"/>
    </location>
</feature>
<protein>
    <submittedName>
        <fullName evidence="2">Uncharacterized protein</fullName>
    </submittedName>
</protein>
<dbReference type="AlphaFoldDB" id="A0A226DLF0"/>
<evidence type="ECO:0000313" key="3">
    <source>
        <dbReference type="Proteomes" id="UP000198287"/>
    </source>
</evidence>
<feature type="compositionally biased region" description="Low complexity" evidence="1">
    <location>
        <begin position="34"/>
        <end position="44"/>
    </location>
</feature>
<dbReference type="STRING" id="158441.A0A226DLF0"/>
<feature type="non-terminal residue" evidence="2">
    <location>
        <position position="1"/>
    </location>
</feature>
<organism evidence="2 3">
    <name type="scientific">Folsomia candida</name>
    <name type="common">Springtail</name>
    <dbReference type="NCBI Taxonomy" id="158441"/>
    <lineage>
        <taxon>Eukaryota</taxon>
        <taxon>Metazoa</taxon>
        <taxon>Ecdysozoa</taxon>
        <taxon>Arthropoda</taxon>
        <taxon>Hexapoda</taxon>
        <taxon>Collembola</taxon>
        <taxon>Entomobryomorpha</taxon>
        <taxon>Isotomoidea</taxon>
        <taxon>Isotomidae</taxon>
        <taxon>Proisotominae</taxon>
        <taxon>Folsomia</taxon>
    </lineage>
</organism>
<feature type="region of interest" description="Disordered" evidence="1">
    <location>
        <begin position="1"/>
        <end position="44"/>
    </location>
</feature>
<dbReference type="Proteomes" id="UP000198287">
    <property type="component" value="Unassembled WGS sequence"/>
</dbReference>
<sequence length="266" mass="27867">ISSSEPPLIPSSSSSSSTSSNPCASLRTNLQPQTTASSISSTSSALSTSSISSAFSTSSTTSASSISSTFSAPSTSSTFSISSALSTSSTFSTSSTEEEPDMAQVMTTLRVLSQATLSRRQQFPSTSSSTSSSSSVTCPNCHQSVNVTPGQQALSNREAIMENLRQLEAQLRSRGVALPAWVQAYRAGDTIKAAKLLHLSYTAGGRSALQRPRASHVLQEATSTTTSEQETSSTSAREVSEDRNLESSSDESNKRIRLNSDFSASK</sequence>
<feature type="region of interest" description="Disordered" evidence="1">
    <location>
        <begin position="119"/>
        <end position="139"/>
    </location>
</feature>
<feature type="compositionally biased region" description="Low complexity" evidence="1">
    <location>
        <begin position="219"/>
        <end position="236"/>
    </location>
</feature>